<dbReference type="GO" id="GO:0006950">
    <property type="term" value="P:response to stress"/>
    <property type="evidence" value="ECO:0007669"/>
    <property type="project" value="UniProtKB-ARBA"/>
</dbReference>
<evidence type="ECO:0000256" key="1">
    <source>
        <dbReference type="ARBA" id="ARBA00006889"/>
    </source>
</evidence>
<reference evidence="5 6" key="1">
    <citation type="submission" date="2019-12" db="EMBL/GenBank/DDBJ databases">
        <authorList>
            <person name="Lee S.D."/>
        </authorList>
    </citation>
    <scope>NUCLEOTIDE SEQUENCE [LARGE SCALE GENOMIC DNA]</scope>
    <source>
        <strain evidence="5 6">GH1-50</strain>
    </source>
</reference>
<keyword evidence="6" id="KW-1185">Reference proteome</keyword>
<dbReference type="PANTHER" id="PTHR10612">
    <property type="entry name" value="APOLIPOPROTEIN D"/>
    <property type="match status" value="1"/>
</dbReference>
<evidence type="ECO:0000313" key="5">
    <source>
        <dbReference type="EMBL" id="MXQ06323.1"/>
    </source>
</evidence>
<name>A0A7C9INN8_9RHOB</name>
<dbReference type="InterPro" id="IPR022272">
    <property type="entry name" value="Lipocalin_CS"/>
</dbReference>
<dbReference type="PRINTS" id="PR01171">
    <property type="entry name" value="BCTLIPOCALIN"/>
</dbReference>
<evidence type="ECO:0000256" key="3">
    <source>
        <dbReference type="PIRSR" id="PIRSR036893-52"/>
    </source>
</evidence>
<feature type="lipid moiety-binding region" description="N-palmitoyl cysteine" evidence="3">
    <location>
        <position position="16"/>
    </location>
</feature>
<keyword evidence="2" id="KW-0446">Lipid-binding</keyword>
<evidence type="ECO:0000259" key="4">
    <source>
        <dbReference type="Pfam" id="PF08212"/>
    </source>
</evidence>
<comment type="subcellular location">
    <subcellularLocation>
        <location evidence="2">Cell outer membrane</location>
    </subcellularLocation>
</comment>
<dbReference type="InterPro" id="IPR000566">
    <property type="entry name" value="Lipocln_cytosolic_FA-bd_dom"/>
</dbReference>
<dbReference type="PROSITE" id="PS00213">
    <property type="entry name" value="LIPOCALIN"/>
    <property type="match status" value="1"/>
</dbReference>
<dbReference type="AlphaFoldDB" id="A0A7C9INN8"/>
<dbReference type="PIRSF" id="PIRSF036893">
    <property type="entry name" value="Lipocalin_ApoD"/>
    <property type="match status" value="1"/>
</dbReference>
<dbReference type="InterPro" id="IPR012674">
    <property type="entry name" value="Calycin"/>
</dbReference>
<comment type="caution">
    <text evidence="5">The sequence shown here is derived from an EMBL/GenBank/DDBJ whole genome shotgun (WGS) entry which is preliminary data.</text>
</comment>
<dbReference type="Gene3D" id="2.40.128.20">
    <property type="match status" value="1"/>
</dbReference>
<dbReference type="InterPro" id="IPR047202">
    <property type="entry name" value="Lipocalin_Blc-like_dom"/>
</dbReference>
<gene>
    <name evidence="5" type="ORF">GQ651_00545</name>
</gene>
<dbReference type="PANTHER" id="PTHR10612:SF34">
    <property type="entry name" value="APOLIPOPROTEIN D"/>
    <property type="match status" value="1"/>
</dbReference>
<keyword evidence="3" id="KW-0564">Palmitate</keyword>
<keyword evidence="2" id="KW-0472">Membrane</keyword>
<evidence type="ECO:0000313" key="6">
    <source>
        <dbReference type="Proteomes" id="UP000480350"/>
    </source>
</evidence>
<feature type="domain" description="Lipocalin/cytosolic fatty-acid binding" evidence="4">
    <location>
        <begin position="36"/>
        <end position="171"/>
    </location>
</feature>
<dbReference type="CDD" id="cd19438">
    <property type="entry name" value="lipocalin_Blc-like"/>
    <property type="match status" value="1"/>
</dbReference>
<proteinExistence type="inferred from homology"/>
<sequence length="175" mass="19129">MRLVAGLSLTALLAGCAAFPSYRDQDVPMTSMAVFDPSEYTGLWYEVASFEAPFQRGCENTRALYTQRDDGTLGVLNRCEKDGQTVRIEGDAWVVGPGRLKVSLSGVPFAADYWVLWVDDAYRTAVVGTPSGRAGWILNREPTIPSDRLAAAREVLAFNGYDLSALKATPQELTE</sequence>
<dbReference type="InterPro" id="IPR002446">
    <property type="entry name" value="Lipocalin_bac"/>
</dbReference>
<comment type="similarity">
    <text evidence="1 2">Belongs to the calycin superfamily. Lipocalin family.</text>
</comment>
<dbReference type="GO" id="GO:0008289">
    <property type="term" value="F:lipid binding"/>
    <property type="evidence" value="ECO:0007669"/>
    <property type="project" value="UniProtKB-UniRule"/>
</dbReference>
<dbReference type="SUPFAM" id="SSF50814">
    <property type="entry name" value="Lipocalins"/>
    <property type="match status" value="1"/>
</dbReference>
<accession>A0A7C9INN8</accession>
<reference evidence="5 6" key="2">
    <citation type="submission" date="2020-03" db="EMBL/GenBank/DDBJ databases">
        <title>Kangsaoukella pontilimi gen. nov., sp. nov., a new member of the family Rhodobacteraceae isolated from a tidal mudflat.</title>
        <authorList>
            <person name="Kim I.S."/>
        </authorList>
    </citation>
    <scope>NUCLEOTIDE SEQUENCE [LARGE SCALE GENOMIC DNA]</scope>
    <source>
        <strain evidence="5 6">GH1-50</strain>
    </source>
</reference>
<feature type="lipid moiety-binding region" description="S-diacylglycerol cysteine" evidence="3">
    <location>
        <position position="16"/>
    </location>
</feature>
<keyword evidence="2 3" id="KW-0449">Lipoprotein</keyword>
<dbReference type="PROSITE" id="PS51257">
    <property type="entry name" value="PROKAR_LIPOPROTEIN"/>
    <property type="match status" value="1"/>
</dbReference>
<keyword evidence="2" id="KW-0998">Cell outer membrane</keyword>
<protein>
    <recommendedName>
        <fullName evidence="2">Outer membrane lipoprotein Blc</fullName>
    </recommendedName>
</protein>
<organism evidence="5 6">
    <name type="scientific">Kangsaoukella pontilimi</name>
    <dbReference type="NCBI Taxonomy" id="2691042"/>
    <lineage>
        <taxon>Bacteria</taxon>
        <taxon>Pseudomonadati</taxon>
        <taxon>Pseudomonadota</taxon>
        <taxon>Alphaproteobacteria</taxon>
        <taxon>Rhodobacterales</taxon>
        <taxon>Paracoccaceae</taxon>
        <taxon>Kangsaoukella</taxon>
    </lineage>
</organism>
<comment type="function">
    <text evidence="2">Involved in the storage or transport of lipids necessary for membrane maintenance under stressful conditions. Displays a binding preference for lysophospholipids.</text>
</comment>
<dbReference type="InterPro" id="IPR022271">
    <property type="entry name" value="Lipocalin_ApoD"/>
</dbReference>
<dbReference type="Proteomes" id="UP000480350">
    <property type="component" value="Unassembled WGS sequence"/>
</dbReference>
<comment type="subunit">
    <text evidence="2">Homodimer.</text>
</comment>
<dbReference type="GO" id="GO:0009279">
    <property type="term" value="C:cell outer membrane"/>
    <property type="evidence" value="ECO:0007669"/>
    <property type="project" value="UniProtKB-SubCell"/>
</dbReference>
<dbReference type="Pfam" id="PF08212">
    <property type="entry name" value="Lipocalin_2"/>
    <property type="match status" value="1"/>
</dbReference>
<evidence type="ECO:0000256" key="2">
    <source>
        <dbReference type="PIRNR" id="PIRNR036893"/>
    </source>
</evidence>
<dbReference type="EMBL" id="WUPT01000001">
    <property type="protein sequence ID" value="MXQ06323.1"/>
    <property type="molecule type" value="Genomic_DNA"/>
</dbReference>